<evidence type="ECO:0000313" key="1">
    <source>
        <dbReference type="EMBL" id="MCE3532178.1"/>
    </source>
</evidence>
<comment type="caution">
    <text evidence="1">The sequence shown here is derived from an EMBL/GenBank/DDBJ whole genome shotgun (WGS) entry which is preliminary data.</text>
</comment>
<evidence type="ECO:0008006" key="3">
    <source>
        <dbReference type="Google" id="ProtNLM"/>
    </source>
</evidence>
<evidence type="ECO:0000313" key="2">
    <source>
        <dbReference type="Proteomes" id="UP001320170"/>
    </source>
</evidence>
<keyword evidence="2" id="KW-1185">Reference proteome</keyword>
<protein>
    <recommendedName>
        <fullName evidence="3">Dot/Icm T4SS effector</fullName>
    </recommendedName>
</protein>
<dbReference type="EMBL" id="JAJTND010000004">
    <property type="protein sequence ID" value="MCE3532178.1"/>
    <property type="molecule type" value="Genomic_DNA"/>
</dbReference>
<organism evidence="1 2">
    <name type="scientific">Legionella resiliens</name>
    <dbReference type="NCBI Taxonomy" id="2905958"/>
    <lineage>
        <taxon>Bacteria</taxon>
        <taxon>Pseudomonadati</taxon>
        <taxon>Pseudomonadota</taxon>
        <taxon>Gammaproteobacteria</taxon>
        <taxon>Legionellales</taxon>
        <taxon>Legionellaceae</taxon>
        <taxon>Legionella</taxon>
    </lineage>
</organism>
<sequence>MNESELIESLTKTAYTTGSGANCFFQGFIHTLCVQDPEVIESMSEFPGSQKLIEIFNREVPEITVNSMKDLLVVANVMHPLERELVFGPIMRMTLNELNLKSPEPESAPLKLEEGSIIFPPHAIAFSHAFGFSFNEYTHINDADGMPEHLKNDILGGQFYRVQHQLEGSVGTVSLRLKNCHFEVGGLTPDQVEAHQSKIQPKVLEAHPSRPEQPGARYYEEPSPNSHCAVKSAHVNFSEALSKTMTALRERSGQHTCLFKSEMLKEFKKSMQLDQGINVSIREPMSNELAVDESYKPSC</sequence>
<name>A0ABS8X0A3_9GAMM</name>
<reference evidence="1 2" key="1">
    <citation type="journal article" date="2024" name="Pathogens">
        <title>Characterization of a Novel Species of Legionella Isolated from a Healthcare Facility: Legionella resiliens sp. nov.</title>
        <authorList>
            <person name="Cristino S."/>
            <person name="Pascale M.R."/>
            <person name="Marino F."/>
            <person name="Derelitto C."/>
            <person name="Salaris S."/>
            <person name="Orsini M."/>
            <person name="Squarzoni S."/>
            <person name="Grottola A."/>
            <person name="Girolamini L."/>
        </authorList>
    </citation>
    <scope>NUCLEOTIDE SEQUENCE [LARGE SCALE GENOMIC DNA]</scope>
    <source>
        <strain evidence="1 2">8cVS16</strain>
    </source>
</reference>
<dbReference type="Proteomes" id="UP001320170">
    <property type="component" value="Unassembled WGS sequence"/>
</dbReference>
<proteinExistence type="predicted"/>
<accession>A0ABS8X0A3</accession>
<dbReference type="RefSeq" id="WP_232890700.1">
    <property type="nucleotide sequence ID" value="NZ_JAJSPM010000005.1"/>
</dbReference>
<gene>
    <name evidence="1" type="ORF">LXO92_07290</name>
</gene>